<dbReference type="InterPro" id="IPR019999">
    <property type="entry name" value="Anth_synth_I-like"/>
</dbReference>
<dbReference type="InterPro" id="IPR006805">
    <property type="entry name" value="Anth_synth_I_N"/>
</dbReference>
<evidence type="ECO:0000259" key="3">
    <source>
        <dbReference type="Pfam" id="PF00425"/>
    </source>
</evidence>
<dbReference type="OrthoDB" id="9803598at2"/>
<dbReference type="Pfam" id="PF00425">
    <property type="entry name" value="Chorismate_bind"/>
    <property type="match status" value="1"/>
</dbReference>
<dbReference type="KEGG" id="vcr:VC395_1422"/>
<dbReference type="InterPro" id="IPR005801">
    <property type="entry name" value="ADC_synthase"/>
</dbReference>
<dbReference type="SUPFAM" id="SSF56322">
    <property type="entry name" value="ADC synthase"/>
    <property type="match status" value="1"/>
</dbReference>
<gene>
    <name evidence="5" type="primary">pabB</name>
    <name evidence="5" type="ordered locus">VC0395_A0921</name>
</gene>
<name>A0A0H3AJZ1_VIBC3</name>
<organism evidence="5 6">
    <name type="scientific">Vibrio cholerae serotype O1 (strain ATCC 39541 / Classical Ogawa 395 / O395)</name>
    <dbReference type="NCBI Taxonomy" id="345073"/>
    <lineage>
        <taxon>Bacteria</taxon>
        <taxon>Pseudomonadati</taxon>
        <taxon>Pseudomonadota</taxon>
        <taxon>Gammaproteobacteria</taxon>
        <taxon>Vibrionales</taxon>
        <taxon>Vibrionaceae</taxon>
        <taxon>Vibrio</taxon>
    </lineage>
</organism>
<dbReference type="AlphaFoldDB" id="A0A0H3AJZ1"/>
<reference evidence="5 6" key="1">
    <citation type="submission" date="2007-03" db="EMBL/GenBank/DDBJ databases">
        <authorList>
            <person name="Heidelberg J."/>
        </authorList>
    </citation>
    <scope>NUCLEOTIDE SEQUENCE [LARGE SCALE GENOMIC DNA]</scope>
    <source>
        <strain evidence="6">ATCC 39541 / Classical Ogawa 395 / O395</strain>
    </source>
</reference>
<dbReference type="NCBIfam" id="NF012009">
    <property type="entry name" value="PRK15465.1"/>
    <property type="match status" value="1"/>
</dbReference>
<dbReference type="NCBIfam" id="TIGR00553">
    <property type="entry name" value="pabB"/>
    <property type="match status" value="1"/>
</dbReference>
<dbReference type="EC" id="2.6.1.85" evidence="1"/>
<dbReference type="GO" id="GO:0009396">
    <property type="term" value="P:folic acid-containing compound biosynthetic process"/>
    <property type="evidence" value="ECO:0007669"/>
    <property type="project" value="InterPro"/>
</dbReference>
<evidence type="ECO:0000313" key="6">
    <source>
        <dbReference type="Proteomes" id="UP000000249"/>
    </source>
</evidence>
<dbReference type="PRINTS" id="PR00095">
    <property type="entry name" value="ANTSNTHASEI"/>
</dbReference>
<dbReference type="EMBL" id="CP000627">
    <property type="protein sequence ID" value="ABQ20752.1"/>
    <property type="molecule type" value="Genomic_DNA"/>
</dbReference>
<dbReference type="PATRIC" id="fig|345073.21.peg.1380"/>
<dbReference type="GO" id="GO:0000162">
    <property type="term" value="P:L-tryptophan biosynthetic process"/>
    <property type="evidence" value="ECO:0007669"/>
    <property type="project" value="TreeGrafter"/>
</dbReference>
<evidence type="ECO:0000256" key="1">
    <source>
        <dbReference type="ARBA" id="ARBA00013139"/>
    </source>
</evidence>
<sequence length="458" mass="51380">MNNNQTLSIEHKKLTYHPDIAKQFFTSIEQQPWAMLLRSASTTHMDSRFDILVANPFATLVTFGDETEIHAQNGVTLSREDPFALLADIQEQYLPQVTDESELPFVGGALGYFSYDLGRRVEVLPSLAEQDIAMPDMAVGIYSWALVVDHQQHTAQLVGQNVEDAWGWLNQQEAIKPSEVTDFALTSPWRSNMSYTAYQDKFARVQDYLRSGDCYQINLAQRFQAHYTGSEWQAYLKLEKGNQAPFSAFLRLPQGAILSVSPERFLQVCDRVIETKPIKGTRPRHADKQQDALLKQDLVSAEKDQAENLMIVDLLRNDIGRVAKPGSVHVPKLFDVESFPAVHHLVSTIRATLDEQYQAADLLRACFPGGSITGAPKVRAMEIIEELEPHRRSAYCGSIGYLSRHGKMDTSITIRTLVAYQQQLYAWAGGGLVADSEGAAEYQETLDKLSRILPTLES</sequence>
<dbReference type="eggNOG" id="COG0147">
    <property type="taxonomic scope" value="Bacteria"/>
</dbReference>
<dbReference type="InterPro" id="IPR005802">
    <property type="entry name" value="ADC_synth_comp_1"/>
</dbReference>
<dbReference type="Proteomes" id="UP000000249">
    <property type="component" value="Chromosome 1"/>
</dbReference>
<dbReference type="RefSeq" id="WP_001063909.1">
    <property type="nucleotide sequence ID" value="NC_009457.1"/>
</dbReference>
<protein>
    <recommendedName>
        <fullName evidence="1">aminodeoxychorismate synthase</fullName>
        <ecNumber evidence="1">2.6.1.85</ecNumber>
    </recommendedName>
</protein>
<dbReference type="InterPro" id="IPR015890">
    <property type="entry name" value="Chorismate_C"/>
</dbReference>
<feature type="domain" description="Chorismate-utilising enzyme C-terminal" evidence="3">
    <location>
        <begin position="196"/>
        <end position="448"/>
    </location>
</feature>
<feature type="domain" description="Anthranilate synthase component I N-terminal" evidence="4">
    <location>
        <begin position="25"/>
        <end position="155"/>
    </location>
</feature>
<keyword evidence="2" id="KW-0808">Transferase</keyword>
<evidence type="ECO:0000313" key="5">
    <source>
        <dbReference type="EMBL" id="ABQ20752.1"/>
    </source>
</evidence>
<dbReference type="PANTHER" id="PTHR11236:SF50">
    <property type="entry name" value="AMINODEOXYCHORISMATE SYNTHASE COMPONENT 1"/>
    <property type="match status" value="1"/>
</dbReference>
<accession>A0A0H3AJZ1</accession>
<evidence type="ECO:0000259" key="4">
    <source>
        <dbReference type="Pfam" id="PF04715"/>
    </source>
</evidence>
<dbReference type="GO" id="GO:0046820">
    <property type="term" value="F:4-amino-4-deoxychorismate synthase activity"/>
    <property type="evidence" value="ECO:0007669"/>
    <property type="project" value="UniProtKB-EC"/>
</dbReference>
<dbReference type="Gene3D" id="3.60.120.10">
    <property type="entry name" value="Anthranilate synthase"/>
    <property type="match status" value="1"/>
</dbReference>
<dbReference type="KEGG" id="vco:VC0395_A0921"/>
<proteinExistence type="predicted"/>
<evidence type="ECO:0000256" key="2">
    <source>
        <dbReference type="ARBA" id="ARBA00022679"/>
    </source>
</evidence>
<dbReference type="PANTHER" id="PTHR11236">
    <property type="entry name" value="AMINOBENZOATE/ANTHRANILATE SYNTHASE"/>
    <property type="match status" value="1"/>
</dbReference>
<dbReference type="Pfam" id="PF04715">
    <property type="entry name" value="Anth_synt_I_N"/>
    <property type="match status" value="1"/>
</dbReference>